<organism evidence="2 3">
    <name type="scientific">Cuscuta campestris</name>
    <dbReference type="NCBI Taxonomy" id="132261"/>
    <lineage>
        <taxon>Eukaryota</taxon>
        <taxon>Viridiplantae</taxon>
        <taxon>Streptophyta</taxon>
        <taxon>Embryophyta</taxon>
        <taxon>Tracheophyta</taxon>
        <taxon>Spermatophyta</taxon>
        <taxon>Magnoliopsida</taxon>
        <taxon>eudicotyledons</taxon>
        <taxon>Gunneridae</taxon>
        <taxon>Pentapetalae</taxon>
        <taxon>asterids</taxon>
        <taxon>lamiids</taxon>
        <taxon>Solanales</taxon>
        <taxon>Convolvulaceae</taxon>
        <taxon>Cuscuteae</taxon>
        <taxon>Cuscuta</taxon>
        <taxon>Cuscuta subgen. Grammica</taxon>
        <taxon>Cuscuta sect. Cleistogrammica</taxon>
    </lineage>
</organism>
<accession>A0A484L401</accession>
<dbReference type="EMBL" id="OOIL02000988">
    <property type="protein sequence ID" value="VFQ71000.1"/>
    <property type="molecule type" value="Genomic_DNA"/>
</dbReference>
<evidence type="ECO:0000313" key="3">
    <source>
        <dbReference type="Proteomes" id="UP000595140"/>
    </source>
</evidence>
<reference evidence="2 3" key="1">
    <citation type="submission" date="2018-04" db="EMBL/GenBank/DDBJ databases">
        <authorList>
            <person name="Vogel A."/>
        </authorList>
    </citation>
    <scope>NUCLEOTIDE SEQUENCE [LARGE SCALE GENOMIC DNA]</scope>
</reference>
<proteinExistence type="predicted"/>
<feature type="region of interest" description="Disordered" evidence="1">
    <location>
        <begin position="24"/>
        <end position="43"/>
    </location>
</feature>
<dbReference type="AlphaFoldDB" id="A0A484L401"/>
<dbReference type="Proteomes" id="UP000595140">
    <property type="component" value="Unassembled WGS sequence"/>
</dbReference>
<protein>
    <submittedName>
        <fullName evidence="2">Uncharacterized protein</fullName>
    </submittedName>
</protein>
<evidence type="ECO:0000313" key="2">
    <source>
        <dbReference type="EMBL" id="VFQ71000.1"/>
    </source>
</evidence>
<name>A0A484L401_9ASTE</name>
<evidence type="ECO:0000256" key="1">
    <source>
        <dbReference type="SAM" id="MobiDB-lite"/>
    </source>
</evidence>
<keyword evidence="3" id="KW-1185">Reference proteome</keyword>
<gene>
    <name evidence="2" type="ORF">CCAM_LOCUS12776</name>
</gene>
<sequence>MEPNVGALNALPFLLIPLCNEETPGSFQRSHSRAPPESPYTTTPQSIFNAGGDLEAKVEVEGGGGSEGGDEVSTEASAVLYGDLPRLITKSELKGQQTVLNTIKGIIKESFYGPWHTYTTAPKEVRQRWWNLFREEEDKVVPNQLKVINHLFVKKGSQPSQEVAEIKKNYKEKLLLKQQAASESVSNFISLDDVAEEELEDDIGLYVEVVGNNKNWVFGQGCEAGSSGSLSSGGTSHKDCCTTEDRIGSEIGEKI</sequence>